<evidence type="ECO:0000256" key="1">
    <source>
        <dbReference type="SAM" id="Phobius"/>
    </source>
</evidence>
<dbReference type="InterPro" id="IPR008620">
    <property type="entry name" value="FixH"/>
</dbReference>
<protein>
    <submittedName>
        <fullName evidence="2">FixH family protein</fullName>
    </submittedName>
</protein>
<dbReference type="STRING" id="1144748.KS2013_1890"/>
<dbReference type="RefSeq" id="WP_068993058.1">
    <property type="nucleotide sequence ID" value="NZ_CP012418.1"/>
</dbReference>
<organism evidence="2 3">
    <name type="scientific">Kangiella sediminilitoris</name>
    <dbReference type="NCBI Taxonomy" id="1144748"/>
    <lineage>
        <taxon>Bacteria</taxon>
        <taxon>Pseudomonadati</taxon>
        <taxon>Pseudomonadota</taxon>
        <taxon>Gammaproteobacteria</taxon>
        <taxon>Kangiellales</taxon>
        <taxon>Kangiellaceae</taxon>
        <taxon>Kangiella</taxon>
    </lineage>
</organism>
<dbReference type="Pfam" id="PF05751">
    <property type="entry name" value="FixH"/>
    <property type="match status" value="1"/>
</dbReference>
<name>A0A1B3BCR3_9GAMM</name>
<accession>A0A1B3BCR3</accession>
<keyword evidence="1" id="KW-0812">Transmembrane</keyword>
<keyword evidence="1" id="KW-1133">Transmembrane helix</keyword>
<evidence type="ECO:0000313" key="2">
    <source>
        <dbReference type="EMBL" id="AOE50599.1"/>
    </source>
</evidence>
<keyword evidence="3" id="KW-1185">Reference proteome</keyword>
<dbReference type="EMBL" id="CP012418">
    <property type="protein sequence ID" value="AOE50599.1"/>
    <property type="molecule type" value="Genomic_DNA"/>
</dbReference>
<proteinExistence type="predicted"/>
<gene>
    <name evidence="2" type="ORF">KS2013_1890</name>
</gene>
<feature type="transmembrane region" description="Helical" evidence="1">
    <location>
        <begin position="15"/>
        <end position="38"/>
    </location>
</feature>
<dbReference type="PATRIC" id="fig|1144748.3.peg.1909"/>
<sequence>MQEQQQDMKPWYKQFWPWFLIALPLSSVIAGITTFIIASNTTDSMVVDNYYKDGLAINESLAKQEKAKQLGVQATLVFSDELLTVDLKSNKPMKDSLFVDFQHSTLSSKDFKVSLTRDGKGQFYSQLNQQIDGSWYIKVYPYQGGWEIKKKVTLPSSTDVKLGY</sequence>
<dbReference type="Proteomes" id="UP000094147">
    <property type="component" value="Chromosome"/>
</dbReference>
<reference evidence="3" key="1">
    <citation type="submission" date="2015-08" db="EMBL/GenBank/DDBJ databases">
        <authorList>
            <person name="Kim K.M."/>
        </authorList>
    </citation>
    <scope>NUCLEOTIDE SEQUENCE [LARGE SCALE GENOMIC DNA]</scope>
    <source>
        <strain evidence="3">KCTC 23892</strain>
    </source>
</reference>
<dbReference type="OrthoDB" id="5295180at2"/>
<dbReference type="KEGG" id="ksd:KS2013_1890"/>
<keyword evidence="1" id="KW-0472">Membrane</keyword>
<dbReference type="AlphaFoldDB" id="A0A1B3BCR3"/>
<evidence type="ECO:0000313" key="3">
    <source>
        <dbReference type="Proteomes" id="UP000094147"/>
    </source>
</evidence>